<dbReference type="AlphaFoldDB" id="A0AAD6ZSE0"/>
<accession>A0AAD6ZSE0</accession>
<evidence type="ECO:0000313" key="2">
    <source>
        <dbReference type="Proteomes" id="UP001218218"/>
    </source>
</evidence>
<name>A0AAD6ZSE0_9AGAR</name>
<evidence type="ECO:0000313" key="1">
    <source>
        <dbReference type="EMBL" id="KAJ7336906.1"/>
    </source>
</evidence>
<comment type="caution">
    <text evidence="1">The sequence shown here is derived from an EMBL/GenBank/DDBJ whole genome shotgun (WGS) entry which is preliminary data.</text>
</comment>
<keyword evidence="2" id="KW-1185">Reference proteome</keyword>
<dbReference type="InterPro" id="IPR025533">
    <property type="entry name" value="DUF4419"/>
</dbReference>
<dbReference type="EMBL" id="JARIHO010000030">
    <property type="protein sequence ID" value="KAJ7336906.1"/>
    <property type="molecule type" value="Genomic_DNA"/>
</dbReference>
<protein>
    <submittedName>
        <fullName evidence="1">Uncharacterized protein</fullName>
    </submittedName>
</protein>
<organism evidence="1 2">
    <name type="scientific">Mycena albidolilacea</name>
    <dbReference type="NCBI Taxonomy" id="1033008"/>
    <lineage>
        <taxon>Eukaryota</taxon>
        <taxon>Fungi</taxon>
        <taxon>Dikarya</taxon>
        <taxon>Basidiomycota</taxon>
        <taxon>Agaricomycotina</taxon>
        <taxon>Agaricomycetes</taxon>
        <taxon>Agaricomycetidae</taxon>
        <taxon>Agaricales</taxon>
        <taxon>Marasmiineae</taxon>
        <taxon>Mycenaceae</taxon>
        <taxon>Mycena</taxon>
    </lineage>
</organism>
<proteinExistence type="predicted"/>
<sequence length="142" mass="15948">MPVLFAVAAHSAKLYTFPDGRFGHTADDALAKACKNQHTKHLFPPIDVLFLEGTEHGGQDPDIVPNRNGFVGPLLDAYTQGLQLLRERRAELLRANFVSHEGKKELLVYLEPETRYTVDFRHMARLMAGLIEKNVVDPTLRA</sequence>
<reference evidence="1" key="1">
    <citation type="submission" date="2023-03" db="EMBL/GenBank/DDBJ databases">
        <title>Massive genome expansion in bonnet fungi (Mycena s.s.) driven by repeated elements and novel gene families across ecological guilds.</title>
        <authorList>
            <consortium name="Lawrence Berkeley National Laboratory"/>
            <person name="Harder C.B."/>
            <person name="Miyauchi S."/>
            <person name="Viragh M."/>
            <person name="Kuo A."/>
            <person name="Thoen E."/>
            <person name="Andreopoulos B."/>
            <person name="Lu D."/>
            <person name="Skrede I."/>
            <person name="Drula E."/>
            <person name="Henrissat B."/>
            <person name="Morin E."/>
            <person name="Kohler A."/>
            <person name="Barry K."/>
            <person name="LaButti K."/>
            <person name="Morin E."/>
            <person name="Salamov A."/>
            <person name="Lipzen A."/>
            <person name="Mereny Z."/>
            <person name="Hegedus B."/>
            <person name="Baldrian P."/>
            <person name="Stursova M."/>
            <person name="Weitz H."/>
            <person name="Taylor A."/>
            <person name="Grigoriev I.V."/>
            <person name="Nagy L.G."/>
            <person name="Martin F."/>
            <person name="Kauserud H."/>
        </authorList>
    </citation>
    <scope>NUCLEOTIDE SEQUENCE</scope>
    <source>
        <strain evidence="1">CBHHK002</strain>
    </source>
</reference>
<dbReference type="Pfam" id="PF14388">
    <property type="entry name" value="DUF4419"/>
    <property type="match status" value="1"/>
</dbReference>
<dbReference type="Proteomes" id="UP001218218">
    <property type="component" value="Unassembled WGS sequence"/>
</dbReference>
<gene>
    <name evidence="1" type="ORF">DFH08DRAFT_964866</name>
</gene>